<accession>A0AAN9AGR6</accession>
<evidence type="ECO:0000256" key="3">
    <source>
        <dbReference type="ARBA" id="ARBA00022827"/>
    </source>
</evidence>
<dbReference type="Gene3D" id="3.30.9.10">
    <property type="entry name" value="D-Amino Acid Oxidase, subunit A, domain 2"/>
    <property type="match status" value="1"/>
</dbReference>
<evidence type="ECO:0008006" key="7">
    <source>
        <dbReference type="Google" id="ProtNLM"/>
    </source>
</evidence>
<dbReference type="Proteomes" id="UP001381693">
    <property type="component" value="Unassembled WGS sequence"/>
</dbReference>
<dbReference type="InterPro" id="IPR036188">
    <property type="entry name" value="FAD/NAD-bd_sf"/>
</dbReference>
<dbReference type="EMBL" id="JAXCGZ010000135">
    <property type="protein sequence ID" value="KAK7086608.1"/>
    <property type="molecule type" value="Genomic_DNA"/>
</dbReference>
<evidence type="ECO:0000256" key="4">
    <source>
        <dbReference type="ARBA" id="ARBA00023002"/>
    </source>
</evidence>
<keyword evidence="4" id="KW-0560">Oxidoreductase</keyword>
<dbReference type="Gene3D" id="3.50.50.60">
    <property type="entry name" value="FAD/NAD(P)-binding domain"/>
    <property type="match status" value="1"/>
</dbReference>
<comment type="cofactor">
    <cofactor evidence="1">
        <name>FAD</name>
        <dbReference type="ChEBI" id="CHEBI:57692"/>
    </cofactor>
</comment>
<reference evidence="5 6" key="1">
    <citation type="submission" date="2023-11" db="EMBL/GenBank/DDBJ databases">
        <title>Halocaridina rubra genome assembly.</title>
        <authorList>
            <person name="Smith C."/>
        </authorList>
    </citation>
    <scope>NUCLEOTIDE SEQUENCE [LARGE SCALE GENOMIC DNA]</scope>
    <source>
        <strain evidence="5">EP-1</strain>
        <tissue evidence="5">Whole</tissue>
    </source>
</reference>
<proteinExistence type="predicted"/>
<protein>
    <recommendedName>
        <fullName evidence="7">FAD dependent oxidoreductase domain-containing protein</fullName>
    </recommendedName>
</protein>
<dbReference type="AlphaFoldDB" id="A0AAN9AGR6"/>
<gene>
    <name evidence="5" type="ORF">SK128_013100</name>
</gene>
<name>A0AAN9AGR6_HALRR</name>
<dbReference type="PANTHER" id="PTHR43104">
    <property type="entry name" value="L-2-HYDROXYGLUTARATE DEHYDROGENASE, MITOCHONDRIAL"/>
    <property type="match status" value="1"/>
</dbReference>
<evidence type="ECO:0000256" key="2">
    <source>
        <dbReference type="ARBA" id="ARBA00022630"/>
    </source>
</evidence>
<dbReference type="PANTHER" id="PTHR43104:SF2">
    <property type="entry name" value="L-2-HYDROXYGLUTARATE DEHYDROGENASE, MITOCHONDRIAL"/>
    <property type="match status" value="1"/>
</dbReference>
<keyword evidence="2" id="KW-0285">Flavoprotein</keyword>
<evidence type="ECO:0000313" key="6">
    <source>
        <dbReference type="Proteomes" id="UP001381693"/>
    </source>
</evidence>
<organism evidence="5 6">
    <name type="scientific">Halocaridina rubra</name>
    <name type="common">Hawaiian red shrimp</name>
    <dbReference type="NCBI Taxonomy" id="373956"/>
    <lineage>
        <taxon>Eukaryota</taxon>
        <taxon>Metazoa</taxon>
        <taxon>Ecdysozoa</taxon>
        <taxon>Arthropoda</taxon>
        <taxon>Crustacea</taxon>
        <taxon>Multicrustacea</taxon>
        <taxon>Malacostraca</taxon>
        <taxon>Eumalacostraca</taxon>
        <taxon>Eucarida</taxon>
        <taxon>Decapoda</taxon>
        <taxon>Pleocyemata</taxon>
        <taxon>Caridea</taxon>
        <taxon>Atyoidea</taxon>
        <taxon>Atyidae</taxon>
        <taxon>Halocaridina</taxon>
    </lineage>
</organism>
<keyword evidence="6" id="KW-1185">Reference proteome</keyword>
<evidence type="ECO:0000256" key="1">
    <source>
        <dbReference type="ARBA" id="ARBA00001974"/>
    </source>
</evidence>
<evidence type="ECO:0000313" key="5">
    <source>
        <dbReference type="EMBL" id="KAK7086608.1"/>
    </source>
</evidence>
<dbReference type="GO" id="GO:0047545">
    <property type="term" value="F:(S)-2-hydroxyglutarate dehydrogenase activity"/>
    <property type="evidence" value="ECO:0007669"/>
    <property type="project" value="TreeGrafter"/>
</dbReference>
<keyword evidence="3" id="KW-0274">FAD</keyword>
<sequence length="129" mass="14524">MASYFDIDFKELWKAITYRGFQKLALQYVGFGLKEVLRSFFPRLQVSTLQQYVPEITASDIQRGPSGVRAQAMNIDGSLEDDFVFHRETQCELGCKILHCRNAPSPGATSSLAIAKMIADKCHVEFNLS</sequence>
<comment type="caution">
    <text evidence="5">The sequence shown here is derived from an EMBL/GenBank/DDBJ whole genome shotgun (WGS) entry which is preliminary data.</text>
</comment>